<evidence type="ECO:0000256" key="11">
    <source>
        <dbReference type="ARBA" id="ARBA00022759"/>
    </source>
</evidence>
<evidence type="ECO:0000256" key="15">
    <source>
        <dbReference type="PROSITE-ProRule" id="PRU01319"/>
    </source>
</evidence>
<comment type="cofactor">
    <cofactor evidence="2">
        <name>Mg(2+)</name>
        <dbReference type="ChEBI" id="CHEBI:18420"/>
    </cofactor>
</comment>
<dbReference type="SUPFAM" id="SSF53098">
    <property type="entry name" value="Ribonuclease H-like"/>
    <property type="match status" value="1"/>
</dbReference>
<feature type="region of interest" description="Disordered" evidence="17">
    <location>
        <begin position="1"/>
        <end position="38"/>
    </location>
</feature>
<keyword evidence="10 14" id="KW-0479">Metal-binding</keyword>
<dbReference type="PANTHER" id="PTHR10954">
    <property type="entry name" value="RIBONUCLEASE H2 SUBUNIT A"/>
    <property type="match status" value="1"/>
</dbReference>
<dbReference type="InterPro" id="IPR022898">
    <property type="entry name" value="RNase_HII"/>
</dbReference>
<comment type="subcellular location">
    <subcellularLocation>
        <location evidence="4 14">Cytoplasm</location>
    </subcellularLocation>
</comment>
<evidence type="ECO:0000256" key="9">
    <source>
        <dbReference type="ARBA" id="ARBA00022722"/>
    </source>
</evidence>
<evidence type="ECO:0000256" key="10">
    <source>
        <dbReference type="ARBA" id="ARBA00022723"/>
    </source>
</evidence>
<dbReference type="HAMAP" id="MF_00052_B">
    <property type="entry name" value="RNase_HII_B"/>
    <property type="match status" value="1"/>
</dbReference>
<feature type="binding site" evidence="14 15">
    <location>
        <position position="119"/>
    </location>
    <ligand>
        <name>a divalent metal cation</name>
        <dbReference type="ChEBI" id="CHEBI:60240"/>
    </ligand>
</feature>
<sequence length="321" mass="34045">MAGRAPLPPGGGAHGRADPADRPCPAGRAVGVGPEDGRGLPLAARPLAELEEAVTVVAPDQLPAWIQTLEADRRVGARRLAARARRRWERWQAARSRWAQLAEAQRQRAGGVPVAGVDEVGRGCLAGPVVAAAVILPDGAFLPGLDDSKRLTPAAREALAAAVREQAVDWAVGVATPAEVDALNVAAATRLAMRRALDRLRVVPQRVLVDGRPPGDLGYPVEAVVDGDARLAAIAAASVLAKVFRDAWMRRLDPLYPWYGFARNKGYATGEHRRALLRHGPCPEHRRRFLAGLDAAQRPGRDGEADGSPGPGPRQGEGRVP</sequence>
<dbReference type="GO" id="GO:0004523">
    <property type="term" value="F:RNA-DNA hybrid ribonuclease activity"/>
    <property type="evidence" value="ECO:0007669"/>
    <property type="project" value="UniProtKB-EC"/>
</dbReference>
<evidence type="ECO:0000256" key="5">
    <source>
        <dbReference type="ARBA" id="ARBA00007383"/>
    </source>
</evidence>
<accession>A0ABZ0QTB4</accession>
<dbReference type="PROSITE" id="PS51975">
    <property type="entry name" value="RNASE_H_2"/>
    <property type="match status" value="1"/>
</dbReference>
<protein>
    <recommendedName>
        <fullName evidence="7 14">Ribonuclease HII</fullName>
        <shortName evidence="14">RNase HII</shortName>
        <ecNumber evidence="6 14">3.1.26.4</ecNumber>
    </recommendedName>
</protein>
<dbReference type="Pfam" id="PF01351">
    <property type="entry name" value="RNase_HII"/>
    <property type="match status" value="1"/>
</dbReference>
<evidence type="ECO:0000256" key="14">
    <source>
        <dbReference type="HAMAP-Rule" id="MF_00052"/>
    </source>
</evidence>
<evidence type="ECO:0000259" key="18">
    <source>
        <dbReference type="PROSITE" id="PS51975"/>
    </source>
</evidence>
<evidence type="ECO:0000256" key="1">
    <source>
        <dbReference type="ARBA" id="ARBA00000077"/>
    </source>
</evidence>
<name>A0ABZ0QTB4_9FIRM</name>
<dbReference type="EMBL" id="CP132508">
    <property type="protein sequence ID" value="WPD19957.1"/>
    <property type="molecule type" value="Genomic_DNA"/>
</dbReference>
<evidence type="ECO:0000256" key="16">
    <source>
        <dbReference type="RuleBase" id="RU003515"/>
    </source>
</evidence>
<evidence type="ECO:0000256" key="6">
    <source>
        <dbReference type="ARBA" id="ARBA00012180"/>
    </source>
</evidence>
<dbReference type="PANTHER" id="PTHR10954:SF18">
    <property type="entry name" value="RIBONUCLEASE HII"/>
    <property type="match status" value="1"/>
</dbReference>
<keyword evidence="20" id="KW-1185">Reference proteome</keyword>
<dbReference type="NCBIfam" id="NF000595">
    <property type="entry name" value="PRK00015.1-3"/>
    <property type="match status" value="1"/>
</dbReference>
<proteinExistence type="inferred from homology"/>
<evidence type="ECO:0000256" key="4">
    <source>
        <dbReference type="ARBA" id="ARBA00004496"/>
    </source>
</evidence>
<feature type="region of interest" description="Disordered" evidence="17">
    <location>
        <begin position="288"/>
        <end position="321"/>
    </location>
</feature>
<dbReference type="InterPro" id="IPR024567">
    <property type="entry name" value="RNase_HII/HIII_dom"/>
</dbReference>
<keyword evidence="8 14" id="KW-0963">Cytoplasm</keyword>
<dbReference type="RefSeq" id="WP_318751377.1">
    <property type="nucleotide sequence ID" value="NZ_CP132508.1"/>
</dbReference>
<evidence type="ECO:0000256" key="7">
    <source>
        <dbReference type="ARBA" id="ARBA00019179"/>
    </source>
</evidence>
<evidence type="ECO:0000256" key="12">
    <source>
        <dbReference type="ARBA" id="ARBA00022801"/>
    </source>
</evidence>
<evidence type="ECO:0000313" key="20">
    <source>
        <dbReference type="Proteomes" id="UP001304683"/>
    </source>
</evidence>
<gene>
    <name evidence="14" type="primary">rnhB</name>
    <name evidence="19" type="ORF">Q5761_04735</name>
</gene>
<reference evidence="19 20" key="1">
    <citation type="submission" date="2023-08" db="EMBL/GenBank/DDBJ databases">
        <title>Genome sequence of Thermaerobacter compostii strain Ins1, a spore-forming filamentous bacterium isolated from a deep geothermal reservoir.</title>
        <authorList>
            <person name="Bregnard D."/>
            <person name="Gonzalez D."/>
            <person name="Junier P."/>
        </authorList>
    </citation>
    <scope>NUCLEOTIDE SEQUENCE [LARGE SCALE GENOMIC DNA]</scope>
    <source>
        <strain evidence="19 20">Ins1</strain>
    </source>
</reference>
<evidence type="ECO:0000313" key="19">
    <source>
        <dbReference type="EMBL" id="WPD19957.1"/>
    </source>
</evidence>
<evidence type="ECO:0000256" key="2">
    <source>
        <dbReference type="ARBA" id="ARBA00001946"/>
    </source>
</evidence>
<comment type="function">
    <text evidence="3 14 16">Endonuclease that specifically degrades the RNA of RNA-DNA hybrids.</text>
</comment>
<keyword evidence="13 14" id="KW-0464">Manganese</keyword>
<keyword evidence="12 14" id="KW-0378">Hydrolase</keyword>
<comment type="cofactor">
    <cofactor evidence="14 15">
        <name>Mn(2+)</name>
        <dbReference type="ChEBI" id="CHEBI:29035"/>
    </cofactor>
    <cofactor evidence="14 15">
        <name>Mg(2+)</name>
        <dbReference type="ChEBI" id="CHEBI:18420"/>
    </cofactor>
    <text evidence="14 15">Manganese or magnesium. Binds 1 divalent metal ion per monomer in the absence of substrate. May bind a second metal ion after substrate binding.</text>
</comment>
<feature type="binding site" evidence="14 15">
    <location>
        <position position="210"/>
    </location>
    <ligand>
        <name>a divalent metal cation</name>
        <dbReference type="ChEBI" id="CHEBI:60240"/>
    </ligand>
</feature>
<feature type="domain" description="RNase H type-2" evidence="18">
    <location>
        <begin position="112"/>
        <end position="301"/>
    </location>
</feature>
<organism evidence="19 20">
    <name type="scientific">Thermaerobacter composti</name>
    <dbReference type="NCBI Taxonomy" id="554949"/>
    <lineage>
        <taxon>Bacteria</taxon>
        <taxon>Bacillati</taxon>
        <taxon>Bacillota</taxon>
        <taxon>Clostridia</taxon>
        <taxon>Eubacteriales</taxon>
        <taxon>Clostridiales Family XVII. Incertae Sedis</taxon>
        <taxon>Thermaerobacter</taxon>
    </lineage>
</organism>
<comment type="similarity">
    <text evidence="5 14 16">Belongs to the RNase HII family.</text>
</comment>
<keyword evidence="11 14" id="KW-0255">Endonuclease</keyword>
<dbReference type="Gene3D" id="3.30.420.10">
    <property type="entry name" value="Ribonuclease H-like superfamily/Ribonuclease H"/>
    <property type="match status" value="1"/>
</dbReference>
<comment type="catalytic activity">
    <reaction evidence="1 14 15 16">
        <text>Endonucleolytic cleavage to 5'-phosphomonoester.</text>
        <dbReference type="EC" id="3.1.26.4"/>
    </reaction>
</comment>
<evidence type="ECO:0000256" key="17">
    <source>
        <dbReference type="SAM" id="MobiDB-lite"/>
    </source>
</evidence>
<feature type="binding site" evidence="14 15">
    <location>
        <position position="118"/>
    </location>
    <ligand>
        <name>a divalent metal cation</name>
        <dbReference type="ChEBI" id="CHEBI:60240"/>
    </ligand>
</feature>
<evidence type="ECO:0000256" key="8">
    <source>
        <dbReference type="ARBA" id="ARBA00022490"/>
    </source>
</evidence>
<evidence type="ECO:0000256" key="13">
    <source>
        <dbReference type="ARBA" id="ARBA00023211"/>
    </source>
</evidence>
<dbReference type="CDD" id="cd07182">
    <property type="entry name" value="RNase_HII_bacteria_HII_like"/>
    <property type="match status" value="1"/>
</dbReference>
<evidence type="ECO:0000256" key="3">
    <source>
        <dbReference type="ARBA" id="ARBA00004065"/>
    </source>
</evidence>
<dbReference type="Proteomes" id="UP001304683">
    <property type="component" value="Chromosome"/>
</dbReference>
<dbReference type="InterPro" id="IPR036397">
    <property type="entry name" value="RNaseH_sf"/>
</dbReference>
<keyword evidence="9 14" id="KW-0540">Nuclease</keyword>
<dbReference type="EC" id="3.1.26.4" evidence="6 14"/>
<dbReference type="InterPro" id="IPR001352">
    <property type="entry name" value="RNase_HII/HIII"/>
</dbReference>
<dbReference type="InterPro" id="IPR012337">
    <property type="entry name" value="RNaseH-like_sf"/>
</dbReference>